<dbReference type="GO" id="GO:0043161">
    <property type="term" value="P:proteasome-mediated ubiquitin-dependent protein catabolic process"/>
    <property type="evidence" value="ECO:0007669"/>
    <property type="project" value="TreeGrafter"/>
</dbReference>
<feature type="compositionally biased region" description="Low complexity" evidence="15">
    <location>
        <begin position="725"/>
        <end position="749"/>
    </location>
</feature>
<gene>
    <name evidence="20" type="ORF">L798_10845</name>
</gene>
<feature type="compositionally biased region" description="Polar residues" evidence="15">
    <location>
        <begin position="209"/>
        <end position="225"/>
    </location>
</feature>
<dbReference type="InterPro" id="IPR047557">
    <property type="entry name" value="Rcat_RBR_HOIL1"/>
</dbReference>
<evidence type="ECO:0000256" key="7">
    <source>
        <dbReference type="ARBA" id="ARBA00022679"/>
    </source>
</evidence>
<dbReference type="InterPro" id="IPR029071">
    <property type="entry name" value="Ubiquitin-like_domsf"/>
</dbReference>
<keyword evidence="7" id="KW-0808">Transferase</keyword>
<dbReference type="PROSITE" id="PS50089">
    <property type="entry name" value="ZF_RING_2"/>
    <property type="match status" value="1"/>
</dbReference>
<evidence type="ECO:0000256" key="3">
    <source>
        <dbReference type="ARBA" id="ARBA00008278"/>
    </source>
</evidence>
<dbReference type="InterPro" id="IPR001841">
    <property type="entry name" value="Znf_RING"/>
</dbReference>
<feature type="compositionally biased region" description="Basic and acidic residues" evidence="15">
    <location>
        <begin position="1589"/>
        <end position="1614"/>
    </location>
</feature>
<evidence type="ECO:0000256" key="4">
    <source>
        <dbReference type="ARBA" id="ARBA00012251"/>
    </source>
</evidence>
<evidence type="ECO:0000256" key="9">
    <source>
        <dbReference type="ARBA" id="ARBA00022737"/>
    </source>
</evidence>
<dbReference type="PROSITE" id="PS50199">
    <property type="entry name" value="ZF_RANBP2_2"/>
    <property type="match status" value="2"/>
</dbReference>
<dbReference type="CDD" id="cd20345">
    <property type="entry name" value="BRcat_RBR_HOIL1"/>
    <property type="match status" value="1"/>
</dbReference>
<dbReference type="CDD" id="cd16633">
    <property type="entry name" value="mRING-HC-C3HC3D_RBR_HOIL1"/>
    <property type="match status" value="1"/>
</dbReference>
<feature type="domain" description="RanBP2-type" evidence="18">
    <location>
        <begin position="778"/>
        <end position="807"/>
    </location>
</feature>
<comment type="similarity">
    <text evidence="3">Belongs to the RBR family.</text>
</comment>
<keyword evidence="6" id="KW-0597">Phosphoprotein</keyword>
<evidence type="ECO:0000256" key="6">
    <source>
        <dbReference type="ARBA" id="ARBA00022553"/>
    </source>
</evidence>
<dbReference type="FunFam" id="3.30.40.10:FF:000137">
    <property type="entry name" value="RanBP-type and C3HC4-type zinc finger-containing protein 1"/>
    <property type="match status" value="1"/>
</dbReference>
<keyword evidence="11" id="KW-0833">Ubl conjugation pathway</keyword>
<dbReference type="Pfam" id="PF00240">
    <property type="entry name" value="ubiquitin"/>
    <property type="match status" value="1"/>
</dbReference>
<dbReference type="EMBL" id="KK852829">
    <property type="protein sequence ID" value="KDR15364.1"/>
    <property type="molecule type" value="Genomic_DNA"/>
</dbReference>
<name>A0A067R798_ZOONE</name>
<evidence type="ECO:0000256" key="11">
    <source>
        <dbReference type="ARBA" id="ARBA00022786"/>
    </source>
</evidence>
<evidence type="ECO:0000256" key="2">
    <source>
        <dbReference type="ARBA" id="ARBA00004906"/>
    </source>
</evidence>
<protein>
    <recommendedName>
        <fullName evidence="5">RanBP-type and C3HC4-type zinc finger-containing protein 1</fullName>
        <ecNumber evidence="4">2.3.2.31</ecNumber>
    </recommendedName>
</protein>
<dbReference type="CDD" id="cd20358">
    <property type="entry name" value="Rcat_RBR_HOIL1"/>
    <property type="match status" value="1"/>
</dbReference>
<feature type="region of interest" description="Disordered" evidence="15">
    <location>
        <begin position="184"/>
        <end position="367"/>
    </location>
</feature>
<dbReference type="EC" id="2.3.2.31" evidence="4"/>
<dbReference type="PROSITE" id="PS01358">
    <property type="entry name" value="ZF_RANBP2_1"/>
    <property type="match status" value="2"/>
</dbReference>
<keyword evidence="9" id="KW-0677">Repeat</keyword>
<evidence type="ECO:0000256" key="12">
    <source>
        <dbReference type="ARBA" id="ARBA00022833"/>
    </source>
</evidence>
<feature type="compositionally biased region" description="Acidic residues" evidence="15">
    <location>
        <begin position="1615"/>
        <end position="1626"/>
    </location>
</feature>
<dbReference type="GO" id="GO:0071797">
    <property type="term" value="C:LUBAC complex"/>
    <property type="evidence" value="ECO:0007669"/>
    <property type="project" value="TreeGrafter"/>
</dbReference>
<dbReference type="InterPro" id="IPR051628">
    <property type="entry name" value="LUBAC_E3_Ligases"/>
</dbReference>
<feature type="region of interest" description="Disordered" evidence="15">
    <location>
        <begin position="1669"/>
        <end position="1694"/>
    </location>
</feature>
<keyword evidence="8" id="KW-0479">Metal-binding</keyword>
<feature type="compositionally biased region" description="Acidic residues" evidence="15">
    <location>
        <begin position="1577"/>
        <end position="1588"/>
    </location>
</feature>
<keyword evidence="14" id="KW-0175">Coiled coil</keyword>
<dbReference type="STRING" id="136037.A0A067R798"/>
<proteinExistence type="inferred from homology"/>
<evidence type="ECO:0000313" key="20">
    <source>
        <dbReference type="EMBL" id="KDR15364.1"/>
    </source>
</evidence>
<dbReference type="GO" id="GO:0009893">
    <property type="term" value="P:positive regulation of metabolic process"/>
    <property type="evidence" value="ECO:0007669"/>
    <property type="project" value="UniProtKB-ARBA"/>
</dbReference>
<feature type="compositionally biased region" description="Basic and acidic residues" evidence="15">
    <location>
        <begin position="809"/>
        <end position="822"/>
    </location>
</feature>
<dbReference type="PROSITE" id="PS51873">
    <property type="entry name" value="TRIAD"/>
    <property type="match status" value="1"/>
</dbReference>
<dbReference type="PANTHER" id="PTHR22770:SF13">
    <property type="entry name" value="RING-TYPE DOMAIN-CONTAINING PROTEIN"/>
    <property type="match status" value="1"/>
</dbReference>
<feature type="coiled-coil region" evidence="14">
    <location>
        <begin position="1944"/>
        <end position="1978"/>
    </location>
</feature>
<sequence>MNEFSVQTRCDMQDDDSSYEDAAASIDNIHSNQFVQNFTENPSLASNTDSGSRQEKTASGFFSFLRWFRKGKDDNDNCEADENGEFIKGLADPTVPSSPQLIRTTSSSCGSIDTLFSTATVNSFAFVAPTSYRPFGTASQPEKQIAVGPDTDTYRHRLHQRDQIRELDRNLTLRKKYHLFGSGTLVKSGVNTPNPSPVIERKNKDTTDQEIQIHNLTPGSQNSTFGKKKRKAPDPPRAEFSDSLPNSLDKCRSKSKSMDNGDPVAVRKPRHRRTVSDSSKDRKAGAYCHVKGKRRAPQPPLPVSNLEQQGGSTLDRFRSQFGSFGRKKRPAPQPPEESFKKRDNKEHQASHSYQERSKSTVGQLSPEEKERLIANIAKLKAHADKKTKSCIDMDSDSRFSSEQVVCNDSLKLERGVLKQNKELPKLDTVTSESKVVPVSPRPWYKRSLTNKDGLSGLKRDIFKSLEKKKDREKEKHEEWMPEVGIPRVIGNGLSNDGSSCSSTNSRFNIFARLERSDDKKKEVEKRKSQVSMLANISELDREAAEIVQKEQAREQALLAAHDAKFYSYPDVPVMDGLSDEVEVPKRSSARELISLFNAIGNVTKVTVNSTFFSKEGSSFFSREGIEKRFSFMGESVRTNEQRVVIGEKTFQQQQENQSFVIQSNSSSRIFPDEDKCRNLADSTRMTVTSDLASDITIEEIKDDLDKSSRSRVMYEANKSHRHHSPSPSIPTIAEQSESASSVATTPASTLDAHPGSNNHGSDNIPVTNTSDDLQHAKQVTVWSCTRCTLENPRWKITCDACGRWRPSVPDEKPDVSKCDEPFQRPTSPLHDTKIPANKVQLIKMELSKKGKGINWEEELKRYLPNNELKAVRNNKHVSKQPIEDKDHLGTENIARVSVDGVQINSSTINQNGAVLENYTGKTKCEELLTSKNKTITSPSLFSGDLKQGKENFNKDAEVISCTVTVNGAGPVIERPDVDEVRKARLAFFNRTTETNDDLIFSDENSVLTTVPNIEQKVCDEVSSELVTMKNQVDGNEQFKLREMLKEMKNSLPKRPVRSTNSIGMSKNLDVGNSLTSSEHDNIESKLVNDAHKLGAIKKDPQKISKYESKIINNTSGTRFKQEGKLKLPNGIKEENSKAEAILITSKTVYEDIKVKKAVKPMKVSTSVQTSSIMEKAEAEKGERSKNSDLVPVTVEEFSTTGIKDGVLYTSLNKESRRIGKGTFELIHARDFANIEATKICGESSAVHVYANVPPSSLPEQNSHFVSGCVTQPVFPSQQPVPALVQQCSGNKRNVSETEEITQNEKKNNQENQGVALFDATSSVISANSDSNQGGPIHMNQAASEMSNFSVTSVSSSDCSEVERLTAQLTLPKGIADFKADLQAALPQQNMNTLAINRLLRRLEAAIAGGQHNQAAVLAKDLARLKINCSVTRQRRSLDAGPASILVDMYVEDKVSHQGPISLQVIPTMTVAQLKEKVEEEFEIPVGVQRWILGKLLASDDTKMLQDHNVNSNGCPMFLYLVAPDGEQEGDAIGTAGSIEKHNACEVVAKVPGPPPLPEQPGGWYYNNEEDRYSFCEDTESEMTDDEESEFKKENPVKEANKPDKIVLEDSRKETEEEEEEDYDDDGGGGGDGIVGAAAVVIHEKPVVLQAPVIGRPFMTQAPYFLKTVVGQHPNKPSSSQTSQLQRPQKNSNPCKNQVYQSLEVTPTEKEIADQKSGTLRLGWKCPVCTLVNSPTRPGCAACTTERPLRYIVPVEYRANKQELQRMKQEQKVDNELQQITAEERQRDAEKQHQHYLQLVDLDNTDLVPNVEPFECSVCIVQYEAGEGVVLRECLHVFCRTCLANTVQFNEEAEVKCPYRDADYACNSVLQEREIKALVPADIYEQHLAKSVAQAENKIGNAFHCKTPDCRGWCIFEDNVNEFKCPVCRRINCLTCQAIHDGVNCKQYQEQVKQESETNAEARRTKEMLEEMVERGEAMNCPTCQVVLMKKWGCDWLRCSMCKTEICWVTRGPRWGPAGKGDTTGGCQCGVNGVKCHPRCNYCH</sequence>
<feature type="coiled-coil region" evidence="14">
    <location>
        <begin position="1758"/>
        <end position="1785"/>
    </location>
</feature>
<dbReference type="Pfam" id="PF13445">
    <property type="entry name" value="zf-RING_UBOX"/>
    <property type="match status" value="1"/>
</dbReference>
<dbReference type="eggNOG" id="KOG1815">
    <property type="taxonomic scope" value="Eukaryota"/>
</dbReference>
<dbReference type="SUPFAM" id="SSF90209">
    <property type="entry name" value="Ran binding protein zinc finger-like"/>
    <property type="match status" value="1"/>
</dbReference>
<keyword evidence="10 13" id="KW-0863">Zinc-finger</keyword>
<evidence type="ECO:0000256" key="5">
    <source>
        <dbReference type="ARBA" id="ARBA00017887"/>
    </source>
</evidence>
<evidence type="ECO:0000256" key="13">
    <source>
        <dbReference type="PROSITE-ProRule" id="PRU00322"/>
    </source>
</evidence>
<dbReference type="PROSITE" id="PS50053">
    <property type="entry name" value="UBIQUITIN_2"/>
    <property type="match status" value="1"/>
</dbReference>
<dbReference type="InterPro" id="IPR047558">
    <property type="entry name" value="BRcat_RBR_HOIL1"/>
</dbReference>
<dbReference type="InterPro" id="IPR047559">
    <property type="entry name" value="HOIL1_RBR_mRING-HC-C3HC3D"/>
</dbReference>
<comment type="catalytic activity">
    <reaction evidence="1">
        <text>[E2 ubiquitin-conjugating enzyme]-S-ubiquitinyl-L-cysteine + [acceptor protein]-L-lysine = [E2 ubiquitin-conjugating enzyme]-L-cysteine + [acceptor protein]-N(6)-ubiquitinyl-L-lysine.</text>
        <dbReference type="EC" id="2.3.2.31"/>
    </reaction>
</comment>
<reference evidence="20 21" key="1">
    <citation type="journal article" date="2014" name="Nat. Commun.">
        <title>Molecular traces of alternative social organization in a termite genome.</title>
        <authorList>
            <person name="Terrapon N."/>
            <person name="Li C."/>
            <person name="Robertson H.M."/>
            <person name="Ji L."/>
            <person name="Meng X."/>
            <person name="Booth W."/>
            <person name="Chen Z."/>
            <person name="Childers C.P."/>
            <person name="Glastad K.M."/>
            <person name="Gokhale K."/>
            <person name="Gowin J."/>
            <person name="Gronenberg W."/>
            <person name="Hermansen R.A."/>
            <person name="Hu H."/>
            <person name="Hunt B.G."/>
            <person name="Huylmans A.K."/>
            <person name="Khalil S.M."/>
            <person name="Mitchell R.D."/>
            <person name="Munoz-Torres M.C."/>
            <person name="Mustard J.A."/>
            <person name="Pan H."/>
            <person name="Reese J.T."/>
            <person name="Scharf M.E."/>
            <person name="Sun F."/>
            <person name="Vogel H."/>
            <person name="Xiao J."/>
            <person name="Yang W."/>
            <person name="Yang Z."/>
            <person name="Yang Z."/>
            <person name="Zhou J."/>
            <person name="Zhu J."/>
            <person name="Brent C.S."/>
            <person name="Elsik C.G."/>
            <person name="Goodisman M.A."/>
            <person name="Liberles D.A."/>
            <person name="Roe R.M."/>
            <person name="Vargo E.L."/>
            <person name="Vilcinskas A."/>
            <person name="Wang J."/>
            <person name="Bornberg-Bauer E."/>
            <person name="Korb J."/>
            <person name="Zhang G."/>
            <person name="Liebig J."/>
        </authorList>
    </citation>
    <scope>NUCLEOTIDE SEQUENCE [LARGE SCALE GENOMIC DNA]</scope>
    <source>
        <tissue evidence="20">Whole organism</tissue>
    </source>
</reference>
<comment type="pathway">
    <text evidence="2">Protein modification; protein ubiquitination.</text>
</comment>
<evidence type="ECO:0000256" key="8">
    <source>
        <dbReference type="ARBA" id="ARBA00022723"/>
    </source>
</evidence>
<accession>A0A067R798</accession>
<dbReference type="GO" id="GO:0043130">
    <property type="term" value="F:ubiquitin binding"/>
    <property type="evidence" value="ECO:0007669"/>
    <property type="project" value="TreeGrafter"/>
</dbReference>
<keyword evidence="12" id="KW-0862">Zinc</keyword>
<dbReference type="Gene3D" id="3.10.20.90">
    <property type="entry name" value="Phosphatidylinositol 3-kinase Catalytic Subunit, Chain A, domain 1"/>
    <property type="match status" value="1"/>
</dbReference>
<dbReference type="Gene3D" id="2.30.30.380">
    <property type="entry name" value="Zn-finger domain of Sec23/24"/>
    <property type="match status" value="1"/>
</dbReference>
<evidence type="ECO:0000256" key="1">
    <source>
        <dbReference type="ARBA" id="ARBA00001798"/>
    </source>
</evidence>
<dbReference type="OMA" id="YSCESVI"/>
<dbReference type="GO" id="GO:0061630">
    <property type="term" value="F:ubiquitin protein ligase activity"/>
    <property type="evidence" value="ECO:0007669"/>
    <property type="project" value="UniProtKB-EC"/>
</dbReference>
<keyword evidence="21" id="KW-1185">Reference proteome</keyword>
<dbReference type="InterPro" id="IPR013083">
    <property type="entry name" value="Znf_RING/FYVE/PHD"/>
</dbReference>
<feature type="domain" description="RING-type" evidence="19">
    <location>
        <begin position="1811"/>
        <end position="2039"/>
    </location>
</feature>
<dbReference type="SMART" id="SM00547">
    <property type="entry name" value="ZnF_RBZ"/>
    <property type="match status" value="2"/>
</dbReference>
<evidence type="ECO:0000256" key="10">
    <source>
        <dbReference type="ARBA" id="ARBA00022771"/>
    </source>
</evidence>
<dbReference type="InterPro" id="IPR000626">
    <property type="entry name" value="Ubiquitin-like_dom"/>
</dbReference>
<feature type="domain" description="RING-type" evidence="17">
    <location>
        <begin position="1815"/>
        <end position="1857"/>
    </location>
</feature>
<feature type="compositionally biased region" description="Basic and acidic residues" evidence="15">
    <location>
        <begin position="337"/>
        <end position="358"/>
    </location>
</feature>
<feature type="domain" description="RanBP2-type" evidence="18">
    <location>
        <begin position="1715"/>
        <end position="1748"/>
    </location>
</feature>
<dbReference type="PROSITE" id="PS00518">
    <property type="entry name" value="ZF_RING_1"/>
    <property type="match status" value="1"/>
</dbReference>
<feature type="compositionally biased region" description="Polar residues" evidence="15">
    <location>
        <begin position="755"/>
        <end position="769"/>
    </location>
</feature>
<dbReference type="PANTHER" id="PTHR22770">
    <property type="entry name" value="UBIQUITIN CONJUGATING ENZYME 7 INTERACTING PROTEIN-RELATED"/>
    <property type="match status" value="1"/>
</dbReference>
<dbReference type="Pfam" id="PF00641">
    <property type="entry name" value="Zn_ribbon_RanBP"/>
    <property type="match status" value="1"/>
</dbReference>
<evidence type="ECO:0000259" key="17">
    <source>
        <dbReference type="PROSITE" id="PS50089"/>
    </source>
</evidence>
<evidence type="ECO:0000256" key="14">
    <source>
        <dbReference type="SAM" id="Coils"/>
    </source>
</evidence>
<organism evidence="20 21">
    <name type="scientific">Zootermopsis nevadensis</name>
    <name type="common">Dampwood termite</name>
    <dbReference type="NCBI Taxonomy" id="136037"/>
    <lineage>
        <taxon>Eukaryota</taxon>
        <taxon>Metazoa</taxon>
        <taxon>Ecdysozoa</taxon>
        <taxon>Arthropoda</taxon>
        <taxon>Hexapoda</taxon>
        <taxon>Insecta</taxon>
        <taxon>Pterygota</taxon>
        <taxon>Neoptera</taxon>
        <taxon>Polyneoptera</taxon>
        <taxon>Dictyoptera</taxon>
        <taxon>Blattodea</taxon>
        <taxon>Blattoidea</taxon>
        <taxon>Termitoidae</taxon>
        <taxon>Termopsidae</taxon>
        <taxon>Zootermopsis</taxon>
    </lineage>
</organism>
<evidence type="ECO:0000313" key="21">
    <source>
        <dbReference type="Proteomes" id="UP000027135"/>
    </source>
</evidence>
<feature type="domain" description="Ubiquitin-like" evidence="16">
    <location>
        <begin position="1448"/>
        <end position="1512"/>
    </location>
</feature>
<evidence type="ECO:0000259" key="16">
    <source>
        <dbReference type="PROSITE" id="PS50053"/>
    </source>
</evidence>
<evidence type="ECO:0000259" key="19">
    <source>
        <dbReference type="PROSITE" id="PS51873"/>
    </source>
</evidence>
<feature type="compositionally biased region" description="Basic and acidic residues" evidence="15">
    <location>
        <begin position="249"/>
        <end position="259"/>
    </location>
</feature>
<dbReference type="InterPro" id="IPR001876">
    <property type="entry name" value="Znf_RanBP2"/>
</dbReference>
<feature type="region of interest" description="Disordered" evidence="15">
    <location>
        <begin position="809"/>
        <end position="832"/>
    </location>
</feature>
<feature type="compositionally biased region" description="Polar residues" evidence="15">
    <location>
        <begin position="1674"/>
        <end position="1694"/>
    </location>
</feature>
<dbReference type="UniPathway" id="UPA00143"/>
<dbReference type="InterPro" id="IPR036443">
    <property type="entry name" value="Znf_RanBP2_sf"/>
</dbReference>
<feature type="compositionally biased region" description="Basic and acidic residues" evidence="15">
    <location>
        <begin position="274"/>
        <end position="284"/>
    </location>
</feature>
<dbReference type="InterPro" id="IPR027370">
    <property type="entry name" value="Znf-RING_euk"/>
</dbReference>
<evidence type="ECO:0000256" key="15">
    <source>
        <dbReference type="SAM" id="MobiDB-lite"/>
    </source>
</evidence>
<dbReference type="SUPFAM" id="SSF54236">
    <property type="entry name" value="Ubiquitin-like"/>
    <property type="match status" value="1"/>
</dbReference>
<dbReference type="Gene3D" id="3.30.40.10">
    <property type="entry name" value="Zinc/RING finger domain, C3HC4 (zinc finger)"/>
    <property type="match status" value="1"/>
</dbReference>
<dbReference type="GO" id="GO:0097039">
    <property type="term" value="P:protein linear polyubiquitination"/>
    <property type="evidence" value="ECO:0007669"/>
    <property type="project" value="TreeGrafter"/>
</dbReference>
<feature type="region of interest" description="Disordered" evidence="15">
    <location>
        <begin position="1577"/>
        <end position="1631"/>
    </location>
</feature>
<dbReference type="Proteomes" id="UP000027135">
    <property type="component" value="Unassembled WGS sequence"/>
</dbReference>
<dbReference type="InParanoid" id="A0A067R798"/>
<dbReference type="GO" id="GO:0008270">
    <property type="term" value="F:zinc ion binding"/>
    <property type="evidence" value="ECO:0007669"/>
    <property type="project" value="UniProtKB-KW"/>
</dbReference>
<feature type="region of interest" description="Disordered" evidence="15">
    <location>
        <begin position="714"/>
        <end position="769"/>
    </location>
</feature>
<dbReference type="SUPFAM" id="SSF57850">
    <property type="entry name" value="RING/U-box"/>
    <property type="match status" value="3"/>
</dbReference>
<dbReference type="InterPro" id="IPR017907">
    <property type="entry name" value="Znf_RING_CS"/>
</dbReference>
<evidence type="ECO:0000259" key="18">
    <source>
        <dbReference type="PROSITE" id="PS50199"/>
    </source>
</evidence>
<dbReference type="InterPro" id="IPR044066">
    <property type="entry name" value="TRIAD_supradom"/>
</dbReference>